<accession>A0A6A4NCH3</accession>
<name>A0A6A4NCH3_LUPAL</name>
<reference evidence="3" key="1">
    <citation type="journal article" date="2020" name="Nat. Commun.">
        <title>Genome sequence of the cluster root forming white lupin.</title>
        <authorList>
            <person name="Hufnagel B."/>
            <person name="Marques A."/>
            <person name="Soriano A."/>
            <person name="Marques L."/>
            <person name="Divol F."/>
            <person name="Doumas P."/>
            <person name="Sallet E."/>
            <person name="Mancinotti D."/>
            <person name="Carrere S."/>
            <person name="Marande W."/>
            <person name="Arribat S."/>
            <person name="Keller J."/>
            <person name="Huneau C."/>
            <person name="Blein T."/>
            <person name="Aime D."/>
            <person name="Laguerre M."/>
            <person name="Taylor J."/>
            <person name="Schubert V."/>
            <person name="Nelson M."/>
            <person name="Geu-Flores F."/>
            <person name="Crespi M."/>
            <person name="Gallardo-Guerrero K."/>
            <person name="Delaux P.-M."/>
            <person name="Salse J."/>
            <person name="Berges H."/>
            <person name="Guyot R."/>
            <person name="Gouzy J."/>
            <person name="Peret B."/>
        </authorList>
    </citation>
    <scope>NUCLEOTIDE SEQUENCE [LARGE SCALE GENOMIC DNA]</scope>
    <source>
        <strain evidence="3">cv. Amiga</strain>
    </source>
</reference>
<protein>
    <submittedName>
        <fullName evidence="2">Uncharacterized protein</fullName>
    </submittedName>
</protein>
<feature type="transmembrane region" description="Helical" evidence="1">
    <location>
        <begin position="27"/>
        <end position="48"/>
    </location>
</feature>
<evidence type="ECO:0000256" key="1">
    <source>
        <dbReference type="SAM" id="Phobius"/>
    </source>
</evidence>
<dbReference type="Proteomes" id="UP000447434">
    <property type="component" value="Chromosome 21"/>
</dbReference>
<evidence type="ECO:0000313" key="3">
    <source>
        <dbReference type="Proteomes" id="UP000447434"/>
    </source>
</evidence>
<evidence type="ECO:0000313" key="2">
    <source>
        <dbReference type="EMBL" id="KAE9589653.1"/>
    </source>
</evidence>
<keyword evidence="1" id="KW-0812">Transmembrane</keyword>
<dbReference type="EMBL" id="WOCE01000021">
    <property type="protein sequence ID" value="KAE9589653.1"/>
    <property type="molecule type" value="Genomic_DNA"/>
</dbReference>
<keyword evidence="1" id="KW-0472">Membrane</keyword>
<proteinExistence type="predicted"/>
<keyword evidence="3" id="KW-1185">Reference proteome</keyword>
<organism evidence="2 3">
    <name type="scientific">Lupinus albus</name>
    <name type="common">White lupine</name>
    <name type="synonym">Lupinus termis</name>
    <dbReference type="NCBI Taxonomy" id="3870"/>
    <lineage>
        <taxon>Eukaryota</taxon>
        <taxon>Viridiplantae</taxon>
        <taxon>Streptophyta</taxon>
        <taxon>Embryophyta</taxon>
        <taxon>Tracheophyta</taxon>
        <taxon>Spermatophyta</taxon>
        <taxon>Magnoliopsida</taxon>
        <taxon>eudicotyledons</taxon>
        <taxon>Gunneridae</taxon>
        <taxon>Pentapetalae</taxon>
        <taxon>rosids</taxon>
        <taxon>fabids</taxon>
        <taxon>Fabales</taxon>
        <taxon>Fabaceae</taxon>
        <taxon>Papilionoideae</taxon>
        <taxon>50 kb inversion clade</taxon>
        <taxon>genistoids sensu lato</taxon>
        <taxon>core genistoids</taxon>
        <taxon>Genisteae</taxon>
        <taxon>Lupinus</taxon>
    </lineage>
</organism>
<gene>
    <name evidence="2" type="ORF">Lalb_Chr21g0311251</name>
</gene>
<dbReference type="AlphaFoldDB" id="A0A6A4NCH3"/>
<comment type="caution">
    <text evidence="2">The sequence shown here is derived from an EMBL/GenBank/DDBJ whole genome shotgun (WGS) entry which is preliminary data.</text>
</comment>
<keyword evidence="1" id="KW-1133">Transmembrane helix</keyword>
<sequence length="55" mass="6649">MRQLKSHDGYQNFKNLPNMRTKNHKSIIFPMNFLLSLFYYLILLNLIAHSYPIHL</sequence>